<reference evidence="6 7" key="1">
    <citation type="submission" date="2021-12" db="EMBL/GenBank/DDBJ databases">
        <title>Discovery of the Pendulisporaceae a myxobacterial family with distinct sporulation behavior and unique specialized metabolism.</title>
        <authorList>
            <person name="Garcia R."/>
            <person name="Popoff A."/>
            <person name="Bader C.D."/>
            <person name="Loehr J."/>
            <person name="Walesch S."/>
            <person name="Walt C."/>
            <person name="Boldt J."/>
            <person name="Bunk B."/>
            <person name="Haeckl F.J.F.P.J."/>
            <person name="Gunesch A.P."/>
            <person name="Birkelbach J."/>
            <person name="Nuebel U."/>
            <person name="Pietschmann T."/>
            <person name="Bach T."/>
            <person name="Mueller R."/>
        </authorList>
    </citation>
    <scope>NUCLEOTIDE SEQUENCE [LARGE SCALE GENOMIC DNA]</scope>
    <source>
        <strain evidence="6 7">MSr12523</strain>
    </source>
</reference>
<dbReference type="InterPro" id="IPR036291">
    <property type="entry name" value="NAD(P)-bd_dom_sf"/>
</dbReference>
<keyword evidence="4" id="KW-0443">Lipid metabolism</keyword>
<dbReference type="PRINTS" id="PR00080">
    <property type="entry name" value="SDRFAMILY"/>
</dbReference>
<dbReference type="InterPro" id="IPR002347">
    <property type="entry name" value="SDR_fam"/>
</dbReference>
<keyword evidence="5" id="KW-0753">Steroid metabolism</keyword>
<evidence type="ECO:0000256" key="1">
    <source>
        <dbReference type="ARBA" id="ARBA00006484"/>
    </source>
</evidence>
<dbReference type="EMBL" id="CP089982">
    <property type="protein sequence ID" value="WXA90205.1"/>
    <property type="molecule type" value="Genomic_DNA"/>
</dbReference>
<organism evidence="6 7">
    <name type="scientific">Pendulispora brunnea</name>
    <dbReference type="NCBI Taxonomy" id="2905690"/>
    <lineage>
        <taxon>Bacteria</taxon>
        <taxon>Pseudomonadati</taxon>
        <taxon>Myxococcota</taxon>
        <taxon>Myxococcia</taxon>
        <taxon>Myxococcales</taxon>
        <taxon>Sorangiineae</taxon>
        <taxon>Pendulisporaceae</taxon>
        <taxon>Pendulispora</taxon>
    </lineage>
</organism>
<dbReference type="SUPFAM" id="SSF51735">
    <property type="entry name" value="NAD(P)-binding Rossmann-fold domains"/>
    <property type="match status" value="1"/>
</dbReference>
<dbReference type="NCBIfam" id="NF005559">
    <property type="entry name" value="PRK07231.1"/>
    <property type="match status" value="1"/>
</dbReference>
<evidence type="ECO:0000313" key="6">
    <source>
        <dbReference type="EMBL" id="WXA90205.1"/>
    </source>
</evidence>
<dbReference type="RefSeq" id="WP_394840818.1">
    <property type="nucleotide sequence ID" value="NZ_CP089982.1"/>
</dbReference>
<dbReference type="Proteomes" id="UP001379533">
    <property type="component" value="Chromosome"/>
</dbReference>
<evidence type="ECO:0000256" key="4">
    <source>
        <dbReference type="ARBA" id="ARBA00023098"/>
    </source>
</evidence>
<keyword evidence="3" id="KW-0520">NAD</keyword>
<sequence length="272" mass="27560">MTDYTRVFRLDGKAALVTGAARGLGAEIAGALAQAGAKVLVTDIADDGAYATAQAIRASGGTAEHLVQDVTIEPQWEAAIAVAVRKLGGLDILVNDAGIESSAMLAQCSLEDFRRLHSVNVEGVFLGIKHAVRAMSPGGAAGKGGSIVNLSSVAGMIGVTAKGAYCTTKGAVRALTKAAAVECGRMGTGIRVNSIHPGLILTEMGKQFVNSYVEQGLAPDRDAALAALLALHPMGRLGEPRDIAAAALYLASDAAKWVTGAELVVDGGVAAA</sequence>
<dbReference type="PROSITE" id="PS00061">
    <property type="entry name" value="ADH_SHORT"/>
    <property type="match status" value="1"/>
</dbReference>
<accession>A0ABZ2JY68</accession>
<gene>
    <name evidence="6" type="ORF">LZC95_27550</name>
</gene>
<keyword evidence="2 6" id="KW-0560">Oxidoreductase</keyword>
<evidence type="ECO:0000256" key="3">
    <source>
        <dbReference type="ARBA" id="ARBA00023027"/>
    </source>
</evidence>
<evidence type="ECO:0000313" key="7">
    <source>
        <dbReference type="Proteomes" id="UP001379533"/>
    </source>
</evidence>
<evidence type="ECO:0000256" key="2">
    <source>
        <dbReference type="ARBA" id="ARBA00023002"/>
    </source>
</evidence>
<dbReference type="EC" id="1.1.1.47" evidence="6"/>
<keyword evidence="7" id="KW-1185">Reference proteome</keyword>
<dbReference type="PANTHER" id="PTHR43180:SF28">
    <property type="entry name" value="NAD(P)-BINDING ROSSMANN-FOLD SUPERFAMILY PROTEIN"/>
    <property type="match status" value="1"/>
</dbReference>
<proteinExistence type="inferred from homology"/>
<comment type="similarity">
    <text evidence="1">Belongs to the short-chain dehydrogenases/reductases (SDR) family.</text>
</comment>
<dbReference type="Pfam" id="PF13561">
    <property type="entry name" value="adh_short_C2"/>
    <property type="match status" value="1"/>
</dbReference>
<dbReference type="InterPro" id="IPR020904">
    <property type="entry name" value="Sc_DH/Rdtase_CS"/>
</dbReference>
<dbReference type="PRINTS" id="PR00081">
    <property type="entry name" value="GDHRDH"/>
</dbReference>
<dbReference type="Gene3D" id="3.40.50.720">
    <property type="entry name" value="NAD(P)-binding Rossmann-like Domain"/>
    <property type="match status" value="1"/>
</dbReference>
<protein>
    <submittedName>
        <fullName evidence="6">Glucose 1-dehydrogenase</fullName>
        <ecNumber evidence="6">1.1.1.47</ecNumber>
    </submittedName>
</protein>
<dbReference type="PANTHER" id="PTHR43180">
    <property type="entry name" value="3-OXOACYL-(ACYL-CARRIER-PROTEIN) REDUCTASE (AFU_ORTHOLOGUE AFUA_6G11210)"/>
    <property type="match status" value="1"/>
</dbReference>
<name>A0ABZ2JY68_9BACT</name>
<evidence type="ECO:0000256" key="5">
    <source>
        <dbReference type="ARBA" id="ARBA00023221"/>
    </source>
</evidence>
<dbReference type="GO" id="GO:0047936">
    <property type="term" value="F:glucose 1-dehydrogenase [NAD(P)+] activity"/>
    <property type="evidence" value="ECO:0007669"/>
    <property type="project" value="UniProtKB-EC"/>
</dbReference>